<sequence length="120" mass="13670">MELLRFNGQEPAAYPSSFMVTVLDLDDGESSVRTTDGKLSRDRIAVKRQIEMTWGPLRWAEISSILRSMEDVFFPVTYPDPMTGRYETKTFYVGNRPAPFAVAQGNEIMWNGLKVTLTEQ</sequence>
<protein>
    <recommendedName>
        <fullName evidence="3">Prophage protein</fullName>
    </recommendedName>
</protein>
<evidence type="ECO:0008006" key="3">
    <source>
        <dbReference type="Google" id="ProtNLM"/>
    </source>
</evidence>
<dbReference type="EMBL" id="CP126084">
    <property type="protein sequence ID" value="WHX50559.1"/>
    <property type="molecule type" value="Genomic_DNA"/>
</dbReference>
<dbReference type="AlphaFoldDB" id="A0AA95L1Y0"/>
<dbReference type="InterPro" id="IPR046557">
    <property type="entry name" value="DUF6711"/>
</dbReference>
<dbReference type="KEGG" id="pwn:QNH46_07905"/>
<dbReference type="Proteomes" id="UP001177943">
    <property type="component" value="Chromosome"/>
</dbReference>
<reference evidence="1" key="1">
    <citation type="submission" date="2023-05" db="EMBL/GenBank/DDBJ databases">
        <title>Comparative genomics of Bacillaceae isolates and their secondary metabolite potential.</title>
        <authorList>
            <person name="Song L."/>
            <person name="Nielsen L.J."/>
            <person name="Mohite O."/>
            <person name="Xu X."/>
            <person name="Weber T."/>
            <person name="Kovacs A.T."/>
        </authorList>
    </citation>
    <scope>NUCLEOTIDE SEQUENCE</scope>
    <source>
        <strain evidence="1">B2_4</strain>
    </source>
</reference>
<accession>A0AA95L1Y0</accession>
<dbReference type="RefSeq" id="WP_283927620.1">
    <property type="nucleotide sequence ID" value="NZ_CP126084.1"/>
</dbReference>
<evidence type="ECO:0000313" key="2">
    <source>
        <dbReference type="Proteomes" id="UP001177943"/>
    </source>
</evidence>
<organism evidence="1 2">
    <name type="scientific">Paenibacillus woosongensis</name>
    <dbReference type="NCBI Taxonomy" id="307580"/>
    <lineage>
        <taxon>Bacteria</taxon>
        <taxon>Bacillati</taxon>
        <taxon>Bacillota</taxon>
        <taxon>Bacilli</taxon>
        <taxon>Bacillales</taxon>
        <taxon>Paenibacillaceae</taxon>
        <taxon>Paenibacillus</taxon>
    </lineage>
</organism>
<gene>
    <name evidence="1" type="ORF">QNH46_07905</name>
</gene>
<proteinExistence type="predicted"/>
<name>A0AA95L1Y0_9BACL</name>
<dbReference type="Pfam" id="PF20458">
    <property type="entry name" value="DUF6711"/>
    <property type="match status" value="1"/>
</dbReference>
<evidence type="ECO:0000313" key="1">
    <source>
        <dbReference type="EMBL" id="WHX50559.1"/>
    </source>
</evidence>